<reference evidence="8" key="1">
    <citation type="submission" date="2020-10" db="EMBL/GenBank/DDBJ databases">
        <authorList>
            <person name="Gilroy R."/>
        </authorList>
    </citation>
    <scope>NUCLEOTIDE SEQUENCE</scope>
    <source>
        <strain evidence="8">CHK33-4379</strain>
    </source>
</reference>
<comment type="caution">
    <text evidence="7">Lacks conserved residue(s) required for the propagation of feature annotation.</text>
</comment>
<dbReference type="NCBIfam" id="NF000985">
    <property type="entry name" value="PRK00103.1-3"/>
    <property type="match status" value="1"/>
</dbReference>
<evidence type="ECO:0000256" key="1">
    <source>
        <dbReference type="ARBA" id="ARBA00022490"/>
    </source>
</evidence>
<evidence type="ECO:0000256" key="6">
    <source>
        <dbReference type="ARBA" id="ARBA00038303"/>
    </source>
</evidence>
<evidence type="ECO:0000256" key="5">
    <source>
        <dbReference type="ARBA" id="ARBA00022691"/>
    </source>
</evidence>
<protein>
    <recommendedName>
        <fullName evidence="7">Ribosomal RNA large subunit methyltransferase H</fullName>
        <ecNumber evidence="7">2.1.1.177</ecNumber>
    </recommendedName>
    <alternativeName>
        <fullName evidence="7">23S rRNA (pseudouridine1915-N3)-methyltransferase</fullName>
    </alternativeName>
    <alternativeName>
        <fullName evidence="7">23S rRNA m3Psi1915 methyltransferase</fullName>
    </alternativeName>
    <alternativeName>
        <fullName evidence="7">rRNA (pseudouridine-N3-)-methyltransferase RlmH</fullName>
    </alternativeName>
</protein>
<reference evidence="8" key="2">
    <citation type="journal article" date="2021" name="PeerJ">
        <title>Extensive microbial diversity within the chicken gut microbiome revealed by metagenomics and culture.</title>
        <authorList>
            <person name="Gilroy R."/>
            <person name="Ravi A."/>
            <person name="Getino M."/>
            <person name="Pursley I."/>
            <person name="Horton D.L."/>
            <person name="Alikhan N.F."/>
            <person name="Baker D."/>
            <person name="Gharbi K."/>
            <person name="Hall N."/>
            <person name="Watson M."/>
            <person name="Adriaenssens E.M."/>
            <person name="Foster-Nyarko E."/>
            <person name="Jarju S."/>
            <person name="Secka A."/>
            <person name="Antonio M."/>
            <person name="Oren A."/>
            <person name="Chaudhuri R.R."/>
            <person name="La Ragione R."/>
            <person name="Hildebrand F."/>
            <person name="Pallen M.J."/>
        </authorList>
    </citation>
    <scope>NUCLEOTIDE SEQUENCE</scope>
    <source>
        <strain evidence="8">CHK33-4379</strain>
    </source>
</reference>
<accession>A0A9D1GUS8</accession>
<dbReference type="InterPro" id="IPR003742">
    <property type="entry name" value="RlmH-like"/>
</dbReference>
<proteinExistence type="inferred from homology"/>
<evidence type="ECO:0000256" key="3">
    <source>
        <dbReference type="ARBA" id="ARBA00022603"/>
    </source>
</evidence>
<evidence type="ECO:0000256" key="7">
    <source>
        <dbReference type="HAMAP-Rule" id="MF_00658"/>
    </source>
</evidence>
<name>A0A9D1GUS8_9FIRM</name>
<dbReference type="Gene3D" id="3.40.1280.10">
    <property type="match status" value="1"/>
</dbReference>
<comment type="catalytic activity">
    <reaction evidence="7">
        <text>pseudouridine(1915) in 23S rRNA + S-adenosyl-L-methionine = N(3)-methylpseudouridine(1915) in 23S rRNA + S-adenosyl-L-homocysteine + H(+)</text>
        <dbReference type="Rhea" id="RHEA:42752"/>
        <dbReference type="Rhea" id="RHEA-COMP:10221"/>
        <dbReference type="Rhea" id="RHEA-COMP:10222"/>
        <dbReference type="ChEBI" id="CHEBI:15378"/>
        <dbReference type="ChEBI" id="CHEBI:57856"/>
        <dbReference type="ChEBI" id="CHEBI:59789"/>
        <dbReference type="ChEBI" id="CHEBI:65314"/>
        <dbReference type="ChEBI" id="CHEBI:74486"/>
        <dbReference type="EC" id="2.1.1.177"/>
    </reaction>
</comment>
<evidence type="ECO:0000256" key="4">
    <source>
        <dbReference type="ARBA" id="ARBA00022679"/>
    </source>
</evidence>
<keyword evidence="4 7" id="KW-0808">Transferase</keyword>
<dbReference type="CDD" id="cd18081">
    <property type="entry name" value="RlmH-like"/>
    <property type="match status" value="1"/>
</dbReference>
<feature type="binding site" evidence="7">
    <location>
        <position position="110"/>
    </location>
    <ligand>
        <name>S-adenosyl-L-methionine</name>
        <dbReference type="ChEBI" id="CHEBI:59789"/>
    </ligand>
</feature>
<sequence length="161" mass="18011">MMNINIICVGKLKESWWRDAAAEYSKRIGGYASLKIIEANESRLPDKPSQKEIEQALSAEAEQIRKYASEKKAYNIAMCIEGRQMSSEELAQAIQSASINGFGSVNFIIGSSFGLAKEIKDISQLRLSISKMTLPHQLARVVLTEQIYRALSIINNGKYHK</sequence>
<comment type="function">
    <text evidence="7">Specifically methylates the pseudouridine at position 1915 (m3Psi1915) in 23S rRNA.</text>
</comment>
<evidence type="ECO:0000313" key="9">
    <source>
        <dbReference type="Proteomes" id="UP000824136"/>
    </source>
</evidence>
<dbReference type="InterPro" id="IPR029026">
    <property type="entry name" value="tRNA_m1G_MTases_N"/>
</dbReference>
<dbReference type="EC" id="2.1.1.177" evidence="7"/>
<comment type="similarity">
    <text evidence="6 7">Belongs to the RNA methyltransferase RlmH family.</text>
</comment>
<keyword evidence="1 7" id="KW-0963">Cytoplasm</keyword>
<dbReference type="Proteomes" id="UP000824136">
    <property type="component" value="Unassembled WGS sequence"/>
</dbReference>
<organism evidence="8 9">
    <name type="scientific">Candidatus Faeciplasma pullistercoris</name>
    <dbReference type="NCBI Taxonomy" id="2840800"/>
    <lineage>
        <taxon>Bacteria</taxon>
        <taxon>Bacillati</taxon>
        <taxon>Bacillota</taxon>
        <taxon>Clostridia</taxon>
        <taxon>Eubacteriales</taxon>
        <taxon>Oscillospiraceae</taxon>
        <taxon>Oscillospiraceae incertae sedis</taxon>
        <taxon>Candidatus Faeciplasma</taxon>
    </lineage>
</organism>
<dbReference type="InterPro" id="IPR029028">
    <property type="entry name" value="Alpha/beta_knot_MTases"/>
</dbReference>
<dbReference type="PANTHER" id="PTHR33603">
    <property type="entry name" value="METHYLTRANSFERASE"/>
    <property type="match status" value="1"/>
</dbReference>
<gene>
    <name evidence="7 8" type="primary">rlmH</name>
    <name evidence="8" type="ORF">IAC39_05445</name>
</gene>
<dbReference type="PIRSF" id="PIRSF004505">
    <property type="entry name" value="MT_bac"/>
    <property type="match status" value="1"/>
</dbReference>
<keyword evidence="3 7" id="KW-0489">Methyltransferase</keyword>
<dbReference type="AlphaFoldDB" id="A0A9D1GUS8"/>
<comment type="subunit">
    <text evidence="7">Homodimer.</text>
</comment>
<dbReference type="HAMAP" id="MF_00658">
    <property type="entry name" value="23SrRNA_methyltr_H"/>
    <property type="match status" value="1"/>
</dbReference>
<dbReference type="GO" id="GO:0005737">
    <property type="term" value="C:cytoplasm"/>
    <property type="evidence" value="ECO:0007669"/>
    <property type="project" value="UniProtKB-SubCell"/>
</dbReference>
<evidence type="ECO:0000256" key="2">
    <source>
        <dbReference type="ARBA" id="ARBA00022552"/>
    </source>
</evidence>
<feature type="binding site" evidence="7">
    <location>
        <begin position="129"/>
        <end position="134"/>
    </location>
    <ligand>
        <name>S-adenosyl-L-methionine</name>
        <dbReference type="ChEBI" id="CHEBI:59789"/>
    </ligand>
</feature>
<dbReference type="EMBL" id="DVLL01000020">
    <property type="protein sequence ID" value="HIT59133.1"/>
    <property type="molecule type" value="Genomic_DNA"/>
</dbReference>
<comment type="caution">
    <text evidence="8">The sequence shown here is derived from an EMBL/GenBank/DDBJ whole genome shotgun (WGS) entry which is preliminary data.</text>
</comment>
<keyword evidence="5 7" id="KW-0949">S-adenosyl-L-methionine</keyword>
<dbReference type="PANTHER" id="PTHR33603:SF1">
    <property type="entry name" value="RIBOSOMAL RNA LARGE SUBUNIT METHYLTRANSFERASE H"/>
    <property type="match status" value="1"/>
</dbReference>
<comment type="subcellular location">
    <subcellularLocation>
        <location evidence="7">Cytoplasm</location>
    </subcellularLocation>
</comment>
<dbReference type="GO" id="GO:0070038">
    <property type="term" value="F:rRNA (pseudouridine-N3-)-methyltransferase activity"/>
    <property type="evidence" value="ECO:0007669"/>
    <property type="project" value="UniProtKB-UniRule"/>
</dbReference>
<dbReference type="Pfam" id="PF02590">
    <property type="entry name" value="SPOUT_MTase"/>
    <property type="match status" value="1"/>
</dbReference>
<evidence type="ECO:0000313" key="8">
    <source>
        <dbReference type="EMBL" id="HIT59133.1"/>
    </source>
</evidence>
<keyword evidence="2 7" id="KW-0698">rRNA processing</keyword>
<dbReference type="SUPFAM" id="SSF75217">
    <property type="entry name" value="alpha/beta knot"/>
    <property type="match status" value="1"/>
</dbReference>